<dbReference type="NCBIfam" id="NF007031">
    <property type="entry name" value="PRK09496.1-2"/>
    <property type="match status" value="1"/>
</dbReference>
<dbReference type="InterPro" id="IPR003148">
    <property type="entry name" value="RCK_N"/>
</dbReference>
<protein>
    <recommendedName>
        <fullName evidence="1">Trk system potassium uptake protein TrkA</fullName>
    </recommendedName>
</protein>
<reference evidence="9" key="2">
    <citation type="journal article" date="2021" name="PeerJ">
        <title>Extensive microbial diversity within the chicken gut microbiome revealed by metagenomics and culture.</title>
        <authorList>
            <person name="Gilroy R."/>
            <person name="Ravi A."/>
            <person name="Getino M."/>
            <person name="Pursley I."/>
            <person name="Horton D.L."/>
            <person name="Alikhan N.F."/>
            <person name="Baker D."/>
            <person name="Gharbi K."/>
            <person name="Hall N."/>
            <person name="Watson M."/>
            <person name="Adriaenssens E.M."/>
            <person name="Foster-Nyarko E."/>
            <person name="Jarju S."/>
            <person name="Secka A."/>
            <person name="Antonio M."/>
            <person name="Oren A."/>
            <person name="Chaudhuri R.R."/>
            <person name="La Ragione R."/>
            <person name="Hildebrand F."/>
            <person name="Pallen M.J."/>
        </authorList>
    </citation>
    <scope>NUCLEOTIDE SEQUENCE</scope>
    <source>
        <strain evidence="9">ChiBcec6-7307</strain>
    </source>
</reference>
<keyword evidence="4" id="KW-0630">Potassium</keyword>
<evidence type="ECO:0000256" key="5">
    <source>
        <dbReference type="ARBA" id="ARBA00023027"/>
    </source>
</evidence>
<keyword evidence="6" id="KW-0406">Ion transport</keyword>
<gene>
    <name evidence="9" type="primary">trkA</name>
    <name evidence="9" type="ORF">IAC80_04585</name>
</gene>
<dbReference type="Gene3D" id="3.30.70.1450">
    <property type="entry name" value="Regulator of K+ conductance, C-terminal domain"/>
    <property type="match status" value="2"/>
</dbReference>
<dbReference type="AlphaFoldDB" id="A0A9D1T7Z3"/>
<feature type="domain" description="RCK C-terminal" evidence="8">
    <location>
        <begin position="371"/>
        <end position="452"/>
    </location>
</feature>
<organism evidence="9 10">
    <name type="scientific">Candidatus Merdiplasma excrementigallinarum</name>
    <dbReference type="NCBI Taxonomy" id="2840864"/>
    <lineage>
        <taxon>Bacteria</taxon>
        <taxon>Bacillati</taxon>
        <taxon>Bacillota</taxon>
        <taxon>Clostridia</taxon>
        <taxon>Lachnospirales</taxon>
        <taxon>Lachnospiraceae</taxon>
        <taxon>Lachnospiraceae incertae sedis</taxon>
        <taxon>Candidatus Merdiplasma</taxon>
    </lineage>
</organism>
<dbReference type="Proteomes" id="UP000886889">
    <property type="component" value="Unassembled WGS sequence"/>
</dbReference>
<evidence type="ECO:0000313" key="9">
    <source>
        <dbReference type="EMBL" id="HIV23199.1"/>
    </source>
</evidence>
<evidence type="ECO:0000259" key="7">
    <source>
        <dbReference type="PROSITE" id="PS51201"/>
    </source>
</evidence>
<dbReference type="PROSITE" id="PS51201">
    <property type="entry name" value="RCK_N"/>
    <property type="match status" value="2"/>
</dbReference>
<dbReference type="NCBIfam" id="NF007039">
    <property type="entry name" value="PRK09496.3-2"/>
    <property type="match status" value="1"/>
</dbReference>
<dbReference type="PRINTS" id="PR00335">
    <property type="entry name" value="KUPTAKETRKA"/>
</dbReference>
<dbReference type="EMBL" id="DVOS01000040">
    <property type="protein sequence ID" value="HIV23199.1"/>
    <property type="molecule type" value="Genomic_DNA"/>
</dbReference>
<sequence>MRIIIVGCGKVGETLAAELSQEGDDITVIDRKEDKVERLCNAYDIMGCTGNGAGYSTQLEAGIKEADLLIAVTGSDELNLLCCLLARKAGNCQTIARVRTPEYSSELRYLKEELGLAMVLNQELATAMELARVLKFPSAIDIDTFAKGRVDLLRFRIPADSPLDQMTLNEMHSRLKSNVLVCTLEHGGEILIPTGDSRMEAGDVISIVAASREETPFFRKIGLQTNQVKNVLIVGGGQISYYLARLLCPAGIRVKIIERQMKRCEELCELLPKATIIHGDGTNRQLLEEEGIEQTEGFVALTDIDEENVILSLYAKKCGCRKVITKVNRLSFDEVIDSLDLDTRVCPRDITAESILQYVRSVKNSIGSNVETLHRISDNQAEALEFVIRDNFRMTEVSLQDLPLKPGILIASINRGGQIILPRGKDVIREGDTVIVITTRKGLNDINDILQIK</sequence>
<dbReference type="SUPFAM" id="SSF116726">
    <property type="entry name" value="TrkA C-terminal domain-like"/>
    <property type="match status" value="2"/>
</dbReference>
<feature type="domain" description="RCK C-terminal" evidence="8">
    <location>
        <begin position="140"/>
        <end position="224"/>
    </location>
</feature>
<dbReference type="PANTHER" id="PTHR43833:SF5">
    <property type="entry name" value="TRK SYSTEM POTASSIUM UPTAKE PROTEIN TRKA"/>
    <property type="match status" value="1"/>
</dbReference>
<dbReference type="InterPro" id="IPR036291">
    <property type="entry name" value="NAD(P)-bd_dom_sf"/>
</dbReference>
<evidence type="ECO:0000256" key="4">
    <source>
        <dbReference type="ARBA" id="ARBA00022958"/>
    </source>
</evidence>
<reference evidence="9" key="1">
    <citation type="submission" date="2020-10" db="EMBL/GenBank/DDBJ databases">
        <authorList>
            <person name="Gilroy R."/>
        </authorList>
    </citation>
    <scope>NUCLEOTIDE SEQUENCE</scope>
    <source>
        <strain evidence="9">ChiBcec6-7307</strain>
    </source>
</reference>
<keyword evidence="3" id="KW-0633">Potassium transport</keyword>
<feature type="domain" description="RCK N-terminal" evidence="7">
    <location>
        <begin position="1"/>
        <end position="119"/>
    </location>
</feature>
<dbReference type="GO" id="GO:0005886">
    <property type="term" value="C:plasma membrane"/>
    <property type="evidence" value="ECO:0007669"/>
    <property type="project" value="InterPro"/>
</dbReference>
<dbReference type="InterPro" id="IPR006036">
    <property type="entry name" value="K_uptake_TrkA"/>
</dbReference>
<dbReference type="Pfam" id="PF02254">
    <property type="entry name" value="TrkA_N"/>
    <property type="match status" value="2"/>
</dbReference>
<dbReference type="NCBIfam" id="NF007032">
    <property type="entry name" value="PRK09496.1-4"/>
    <property type="match status" value="1"/>
</dbReference>
<dbReference type="NCBIfam" id="NF007033">
    <property type="entry name" value="PRK09496.1-5"/>
    <property type="match status" value="1"/>
</dbReference>
<keyword evidence="2" id="KW-0813">Transport</keyword>
<comment type="caution">
    <text evidence="9">The sequence shown here is derived from an EMBL/GenBank/DDBJ whole genome shotgun (WGS) entry which is preliminary data.</text>
</comment>
<dbReference type="Pfam" id="PF02080">
    <property type="entry name" value="TrkA_C"/>
    <property type="match status" value="2"/>
</dbReference>
<dbReference type="InterPro" id="IPR036721">
    <property type="entry name" value="RCK_C_sf"/>
</dbReference>
<dbReference type="PANTHER" id="PTHR43833">
    <property type="entry name" value="POTASSIUM CHANNEL PROTEIN 2-RELATED-RELATED"/>
    <property type="match status" value="1"/>
</dbReference>
<keyword evidence="5" id="KW-0520">NAD</keyword>
<evidence type="ECO:0000256" key="6">
    <source>
        <dbReference type="ARBA" id="ARBA00023065"/>
    </source>
</evidence>
<evidence type="ECO:0000259" key="8">
    <source>
        <dbReference type="PROSITE" id="PS51202"/>
    </source>
</evidence>
<dbReference type="InterPro" id="IPR050721">
    <property type="entry name" value="Trk_Ktr_HKT_K-transport"/>
</dbReference>
<dbReference type="PROSITE" id="PS51202">
    <property type="entry name" value="RCK_C"/>
    <property type="match status" value="2"/>
</dbReference>
<proteinExistence type="predicted"/>
<dbReference type="GO" id="GO:0015079">
    <property type="term" value="F:potassium ion transmembrane transporter activity"/>
    <property type="evidence" value="ECO:0007669"/>
    <property type="project" value="InterPro"/>
</dbReference>
<evidence type="ECO:0000256" key="2">
    <source>
        <dbReference type="ARBA" id="ARBA00022448"/>
    </source>
</evidence>
<evidence type="ECO:0000313" key="10">
    <source>
        <dbReference type="Proteomes" id="UP000886889"/>
    </source>
</evidence>
<feature type="domain" description="RCK N-terminal" evidence="7">
    <location>
        <begin position="228"/>
        <end position="345"/>
    </location>
</feature>
<name>A0A9D1T7Z3_9FIRM</name>
<dbReference type="InterPro" id="IPR006037">
    <property type="entry name" value="RCK_C"/>
</dbReference>
<evidence type="ECO:0000256" key="3">
    <source>
        <dbReference type="ARBA" id="ARBA00022538"/>
    </source>
</evidence>
<dbReference type="SUPFAM" id="SSF51735">
    <property type="entry name" value="NAD(P)-binding Rossmann-fold domains"/>
    <property type="match status" value="2"/>
</dbReference>
<dbReference type="Gene3D" id="3.40.50.720">
    <property type="entry name" value="NAD(P)-binding Rossmann-like Domain"/>
    <property type="match status" value="2"/>
</dbReference>
<dbReference type="NCBIfam" id="NF007041">
    <property type="entry name" value="PRK09496.3-4"/>
    <property type="match status" value="1"/>
</dbReference>
<accession>A0A9D1T7Z3</accession>
<evidence type="ECO:0000256" key="1">
    <source>
        <dbReference type="ARBA" id="ARBA00017378"/>
    </source>
</evidence>